<feature type="region of interest" description="Disordered" evidence="1">
    <location>
        <begin position="203"/>
        <end position="245"/>
    </location>
</feature>
<evidence type="ECO:0000313" key="2">
    <source>
        <dbReference type="EMBL" id="KAF2887636.1"/>
    </source>
</evidence>
<reference evidence="2" key="1">
    <citation type="submission" date="2019-08" db="EMBL/GenBank/DDBJ databases">
        <title>The genome of the North American firefly Photinus pyralis.</title>
        <authorList>
            <consortium name="Photinus pyralis genome working group"/>
            <person name="Fallon T.R."/>
            <person name="Sander Lower S.E."/>
            <person name="Weng J.-K."/>
        </authorList>
    </citation>
    <scope>NUCLEOTIDE SEQUENCE</scope>
    <source>
        <strain evidence="2">TRF0915ILg1</strain>
        <tissue evidence="2">Whole body</tissue>
    </source>
</reference>
<dbReference type="AlphaFoldDB" id="A0A8K0CMC1"/>
<dbReference type="EMBL" id="VTPC01082487">
    <property type="protein sequence ID" value="KAF2887636.1"/>
    <property type="molecule type" value="Genomic_DNA"/>
</dbReference>
<dbReference type="Proteomes" id="UP000801492">
    <property type="component" value="Unassembled WGS sequence"/>
</dbReference>
<sequence>MLEPPRIWCGRVTSSQDAEPDTIGTNLCLMFCRRLPERTTEQLKLSPTSEEPMEGSRSLQTPPVLAALQRHHPTTDIFILPLIIGARGTWPKDNTILLDRLGLPFCLSDTLVKDVIKSSTIIHNEFSRTARWYSASEKPTWGLGTTTHKLRKLHHHVNLDGEGYCLKRHYNQSLRVIVNNPQPKKVTFSQLLALTVPLTLPVDEPDQLQSKPSEPAPTGTGGPDIPSTNCKTFSKGTEGPKETSR</sequence>
<evidence type="ECO:0000313" key="3">
    <source>
        <dbReference type="Proteomes" id="UP000801492"/>
    </source>
</evidence>
<keyword evidence="3" id="KW-1185">Reference proteome</keyword>
<name>A0A8K0CMC1_IGNLU</name>
<proteinExistence type="predicted"/>
<organism evidence="2 3">
    <name type="scientific">Ignelater luminosus</name>
    <name type="common">Cucubano</name>
    <name type="synonym">Pyrophorus luminosus</name>
    <dbReference type="NCBI Taxonomy" id="2038154"/>
    <lineage>
        <taxon>Eukaryota</taxon>
        <taxon>Metazoa</taxon>
        <taxon>Ecdysozoa</taxon>
        <taxon>Arthropoda</taxon>
        <taxon>Hexapoda</taxon>
        <taxon>Insecta</taxon>
        <taxon>Pterygota</taxon>
        <taxon>Neoptera</taxon>
        <taxon>Endopterygota</taxon>
        <taxon>Coleoptera</taxon>
        <taxon>Polyphaga</taxon>
        <taxon>Elateriformia</taxon>
        <taxon>Elateroidea</taxon>
        <taxon>Elateridae</taxon>
        <taxon>Agrypninae</taxon>
        <taxon>Pyrophorini</taxon>
        <taxon>Ignelater</taxon>
    </lineage>
</organism>
<comment type="caution">
    <text evidence="2">The sequence shown here is derived from an EMBL/GenBank/DDBJ whole genome shotgun (WGS) entry which is preliminary data.</text>
</comment>
<evidence type="ECO:0000256" key="1">
    <source>
        <dbReference type="SAM" id="MobiDB-lite"/>
    </source>
</evidence>
<protein>
    <submittedName>
        <fullName evidence="2">Uncharacterized protein</fullName>
    </submittedName>
</protein>
<gene>
    <name evidence="2" type="ORF">ILUMI_18538</name>
</gene>
<accession>A0A8K0CMC1</accession>
<feature type="compositionally biased region" description="Polar residues" evidence="1">
    <location>
        <begin position="226"/>
        <end position="235"/>
    </location>
</feature>